<name>A0A9P7RNC3_9AGAR</name>
<dbReference type="AlphaFoldDB" id="A0A9P7RNC3"/>
<evidence type="ECO:0000313" key="2">
    <source>
        <dbReference type="EMBL" id="KAG7086068.1"/>
    </source>
</evidence>
<dbReference type="Proteomes" id="UP001049176">
    <property type="component" value="Chromosome 11"/>
</dbReference>
<feature type="region of interest" description="Disordered" evidence="1">
    <location>
        <begin position="50"/>
        <end position="80"/>
    </location>
</feature>
<evidence type="ECO:0000313" key="3">
    <source>
        <dbReference type="Proteomes" id="UP001049176"/>
    </source>
</evidence>
<dbReference type="OrthoDB" id="3116563at2759"/>
<proteinExistence type="predicted"/>
<dbReference type="GeneID" id="66072664"/>
<feature type="compositionally biased region" description="Low complexity" evidence="1">
    <location>
        <begin position="60"/>
        <end position="80"/>
    </location>
</feature>
<keyword evidence="3" id="KW-1185">Reference proteome</keyword>
<accession>A0A9P7RNC3</accession>
<dbReference type="KEGG" id="more:E1B28_003588"/>
<dbReference type="RefSeq" id="XP_043002539.1">
    <property type="nucleotide sequence ID" value="XM_043160582.1"/>
</dbReference>
<evidence type="ECO:0000256" key="1">
    <source>
        <dbReference type="SAM" id="MobiDB-lite"/>
    </source>
</evidence>
<protein>
    <submittedName>
        <fullName evidence="2">Uncharacterized protein</fullName>
    </submittedName>
</protein>
<reference evidence="2" key="1">
    <citation type="journal article" date="2021" name="Genome Biol. Evol.">
        <title>The assembled and annotated genome of the fairy-ring fungus Marasmius oreades.</title>
        <authorList>
            <person name="Hiltunen M."/>
            <person name="Ament-Velasquez S.L."/>
            <person name="Johannesson H."/>
        </authorList>
    </citation>
    <scope>NUCLEOTIDE SEQUENCE</scope>
    <source>
        <strain evidence="2">03SP1</strain>
    </source>
</reference>
<comment type="caution">
    <text evidence="2">The sequence shown here is derived from an EMBL/GenBank/DDBJ whole genome shotgun (WGS) entry which is preliminary data.</text>
</comment>
<sequence>MHSEQVSEHSQQGPSTAFAEHRTPYHHLDNGWSQSLPTSVTSVYGSIDTNRASQTPYIPTRRALSRSIRSSRSTPPTSLPNMIEFRSQVIEASRRQIPLHVVLHELQNKMYPLHFDGLDALGTEYVPPTPGEYESLCGLAEKWYYSELCTPRAGHVRQDNHWLVSNDMNGSWMGWICSWLWRR</sequence>
<dbReference type="EMBL" id="CM032191">
    <property type="protein sequence ID" value="KAG7086068.1"/>
    <property type="molecule type" value="Genomic_DNA"/>
</dbReference>
<gene>
    <name evidence="2" type="ORF">E1B28_003588</name>
</gene>
<organism evidence="2 3">
    <name type="scientific">Marasmius oreades</name>
    <name type="common">fairy-ring Marasmius</name>
    <dbReference type="NCBI Taxonomy" id="181124"/>
    <lineage>
        <taxon>Eukaryota</taxon>
        <taxon>Fungi</taxon>
        <taxon>Dikarya</taxon>
        <taxon>Basidiomycota</taxon>
        <taxon>Agaricomycotina</taxon>
        <taxon>Agaricomycetes</taxon>
        <taxon>Agaricomycetidae</taxon>
        <taxon>Agaricales</taxon>
        <taxon>Marasmiineae</taxon>
        <taxon>Marasmiaceae</taxon>
        <taxon>Marasmius</taxon>
    </lineage>
</organism>